<dbReference type="EMBL" id="ATAO01000124">
    <property type="protein sequence ID" value="EQM81643.1"/>
    <property type="molecule type" value="Genomic_DNA"/>
</dbReference>
<feature type="region of interest" description="Disordered" evidence="1">
    <location>
        <begin position="1"/>
        <end position="25"/>
    </location>
</feature>
<sequence length="131" mass="13130">MKITRRSRNARGVGEVSPAPRHAGDRGSVSAELALALPAVVLVFLLGAGALGTASRQVALQDASADAARLLGRGEEQGTAKRVVQSAVPGAGMTSSLSGDLVCVSASLDVSVGSVLRLPLRARSCALDGGL</sequence>
<keyword evidence="2" id="KW-0812">Transmembrane</keyword>
<gene>
    <name evidence="3" type="ORF">L687_14235</name>
</gene>
<feature type="transmembrane region" description="Helical" evidence="2">
    <location>
        <begin position="33"/>
        <end position="54"/>
    </location>
</feature>
<reference evidence="3 4" key="1">
    <citation type="journal article" date="2013" name="Genome Announc.">
        <title>Whole-genome sequences of five oyster-associated bacteria show potential for crude oil hydrocarbon degradation.</title>
        <authorList>
            <person name="Chauhan A."/>
            <person name="Green S."/>
            <person name="Pathak A."/>
            <person name="Thomas J."/>
            <person name="Venkatramanan R."/>
        </authorList>
    </citation>
    <scope>NUCLEOTIDE SEQUENCE [LARGE SCALE GENOMIC DNA]</scope>
    <source>
        <strain evidence="3 4">MF109</strain>
    </source>
</reference>
<protein>
    <submittedName>
        <fullName evidence="3">Uncharacterized protein</fullName>
    </submittedName>
</protein>
<evidence type="ECO:0000256" key="1">
    <source>
        <dbReference type="SAM" id="MobiDB-lite"/>
    </source>
</evidence>
<dbReference type="PATRIC" id="fig|1333857.3.peg.1149"/>
<dbReference type="AlphaFoldDB" id="T5KDG2"/>
<evidence type="ECO:0000313" key="4">
    <source>
        <dbReference type="Proteomes" id="UP000016033"/>
    </source>
</evidence>
<proteinExistence type="predicted"/>
<keyword evidence="2" id="KW-1133">Transmembrane helix</keyword>
<dbReference type="InterPro" id="IPR049790">
    <property type="entry name" value="Rv3655c/TadE"/>
</dbReference>
<keyword evidence="2" id="KW-0472">Membrane</keyword>
<comment type="caution">
    <text evidence="3">The sequence shown here is derived from an EMBL/GenBank/DDBJ whole genome shotgun (WGS) entry which is preliminary data.</text>
</comment>
<name>T5KDG2_MICMQ</name>
<dbReference type="RefSeq" id="WP_021199121.1">
    <property type="nucleotide sequence ID" value="NZ_ATAO01000124.1"/>
</dbReference>
<evidence type="ECO:0000256" key="2">
    <source>
        <dbReference type="SAM" id="Phobius"/>
    </source>
</evidence>
<organism evidence="3 4">
    <name type="scientific">Microbacterium maritypicum MF109</name>
    <dbReference type="NCBI Taxonomy" id="1333857"/>
    <lineage>
        <taxon>Bacteria</taxon>
        <taxon>Bacillati</taxon>
        <taxon>Actinomycetota</taxon>
        <taxon>Actinomycetes</taxon>
        <taxon>Micrococcales</taxon>
        <taxon>Microbacteriaceae</taxon>
        <taxon>Microbacterium</taxon>
    </lineage>
</organism>
<evidence type="ECO:0000313" key="3">
    <source>
        <dbReference type="EMBL" id="EQM81643.1"/>
    </source>
</evidence>
<accession>T5KDG2</accession>
<dbReference type="Proteomes" id="UP000016033">
    <property type="component" value="Unassembled WGS sequence"/>
</dbReference>
<dbReference type="NCBIfam" id="NF041390">
    <property type="entry name" value="TadE_Rv3655c"/>
    <property type="match status" value="1"/>
</dbReference>